<reference evidence="1 2" key="1">
    <citation type="submission" date="2023-10" db="EMBL/GenBank/DDBJ databases">
        <title>Draft genome sequence of Xylaria bambusicola isolate GMP-LS, the root and basal stem rot pathogen of sugarcane in Indonesia.</title>
        <authorList>
            <person name="Selvaraj P."/>
            <person name="Muralishankar V."/>
            <person name="Muruganantham S."/>
            <person name="Sp S."/>
            <person name="Haryani S."/>
            <person name="Lau K.J.X."/>
            <person name="Naqvi N.I."/>
        </authorList>
    </citation>
    <scope>NUCLEOTIDE SEQUENCE [LARGE SCALE GENOMIC DNA]</scope>
    <source>
        <strain evidence="1">GMP-LS</strain>
    </source>
</reference>
<evidence type="ECO:0000313" key="1">
    <source>
        <dbReference type="EMBL" id="KAK5626373.1"/>
    </source>
</evidence>
<accession>A0AAN7UE01</accession>
<name>A0AAN7UE01_9PEZI</name>
<evidence type="ECO:0000313" key="2">
    <source>
        <dbReference type="Proteomes" id="UP001305414"/>
    </source>
</evidence>
<dbReference type="EMBL" id="JAWHQM010000003">
    <property type="protein sequence ID" value="KAK5626373.1"/>
    <property type="molecule type" value="Genomic_DNA"/>
</dbReference>
<organism evidence="1 2">
    <name type="scientific">Xylaria bambusicola</name>
    <dbReference type="NCBI Taxonomy" id="326684"/>
    <lineage>
        <taxon>Eukaryota</taxon>
        <taxon>Fungi</taxon>
        <taxon>Dikarya</taxon>
        <taxon>Ascomycota</taxon>
        <taxon>Pezizomycotina</taxon>
        <taxon>Sordariomycetes</taxon>
        <taxon>Xylariomycetidae</taxon>
        <taxon>Xylariales</taxon>
        <taxon>Xylariaceae</taxon>
        <taxon>Xylaria</taxon>
    </lineage>
</organism>
<proteinExistence type="predicted"/>
<dbReference type="Proteomes" id="UP001305414">
    <property type="component" value="Unassembled WGS sequence"/>
</dbReference>
<keyword evidence="2" id="KW-1185">Reference proteome</keyword>
<gene>
    <name evidence="1" type="ORF">RRF57_002088</name>
</gene>
<dbReference type="AlphaFoldDB" id="A0AAN7UE01"/>
<protein>
    <submittedName>
        <fullName evidence="1">Uncharacterized protein</fullName>
    </submittedName>
</protein>
<comment type="caution">
    <text evidence="1">The sequence shown here is derived from an EMBL/GenBank/DDBJ whole genome shotgun (WGS) entry which is preliminary data.</text>
</comment>
<sequence length="178" mass="19998">MAFEITPISRWSLRPDEYYLPVPYGPDGRYNAIFYFKNQTDATLLQTLQTIFAPGGLVRIGNDYNPNSFPDVLVGNADGNILMADYDSVITLGKILAANFEIVGEDMDWVGHEMFEAFGEGWAGAPVLSHYGMTFTKMSKKETLLQIIDLAKLGWKIRVSRPQCPHKRIAQQWLTSCG</sequence>